<keyword evidence="1" id="KW-0723">Serine/threonine-protein kinase</keyword>
<dbReference type="InterPro" id="IPR011009">
    <property type="entry name" value="Kinase-like_dom_sf"/>
</dbReference>
<keyword evidence="2" id="KW-0808">Transferase</keyword>
<dbReference type="InterPro" id="IPR000719">
    <property type="entry name" value="Prot_kinase_dom"/>
</dbReference>
<dbReference type="SMART" id="SM00220">
    <property type="entry name" value="S_TKc"/>
    <property type="match status" value="1"/>
</dbReference>
<organism evidence="7 8">
    <name type="scientific">Armadillidium nasatum</name>
    <dbReference type="NCBI Taxonomy" id="96803"/>
    <lineage>
        <taxon>Eukaryota</taxon>
        <taxon>Metazoa</taxon>
        <taxon>Ecdysozoa</taxon>
        <taxon>Arthropoda</taxon>
        <taxon>Crustacea</taxon>
        <taxon>Multicrustacea</taxon>
        <taxon>Malacostraca</taxon>
        <taxon>Eumalacostraca</taxon>
        <taxon>Peracarida</taxon>
        <taxon>Isopoda</taxon>
        <taxon>Oniscidea</taxon>
        <taxon>Crinocheta</taxon>
        <taxon>Armadillidiidae</taxon>
        <taxon>Armadillidium</taxon>
    </lineage>
</organism>
<dbReference type="GO" id="GO:0000776">
    <property type="term" value="C:kinetochore"/>
    <property type="evidence" value="ECO:0007669"/>
    <property type="project" value="TreeGrafter"/>
</dbReference>
<dbReference type="Pfam" id="PF00069">
    <property type="entry name" value="Pkinase"/>
    <property type="match status" value="1"/>
</dbReference>
<keyword evidence="8" id="KW-1185">Reference proteome</keyword>
<proteinExistence type="predicted"/>
<dbReference type="GO" id="GO:0005524">
    <property type="term" value="F:ATP binding"/>
    <property type="evidence" value="ECO:0007669"/>
    <property type="project" value="UniProtKB-KW"/>
</dbReference>
<dbReference type="Gene3D" id="1.10.510.10">
    <property type="entry name" value="Transferase(Phosphotransferase) domain 1"/>
    <property type="match status" value="1"/>
</dbReference>
<dbReference type="SUPFAM" id="SSF56112">
    <property type="entry name" value="Protein kinase-like (PK-like)"/>
    <property type="match status" value="1"/>
</dbReference>
<evidence type="ECO:0000256" key="3">
    <source>
        <dbReference type="ARBA" id="ARBA00022741"/>
    </source>
</evidence>
<dbReference type="GO" id="GO:0005634">
    <property type="term" value="C:nucleus"/>
    <property type="evidence" value="ECO:0007669"/>
    <property type="project" value="TreeGrafter"/>
</dbReference>
<keyword evidence="5" id="KW-0067">ATP-binding</keyword>
<comment type="caution">
    <text evidence="7">The sequence shown here is derived from an EMBL/GenBank/DDBJ whole genome shotgun (WGS) entry which is preliminary data.</text>
</comment>
<sequence>MLRNITKTSDKENIPLSSEKEKLEVKHVFSKPLPKPASFSLEIGNSDIIIVNNQNYLKMGELGKGGSSIVYEVLDMQSKQRKAIKIVTLDKEDEMTRISYKNEIKILQRLCHSPRIISLFDYEESPSVLKLVMEAGNVDLAGILKTVRENNKPIPAFSIKHYWQEMLLAVQVIHNEGIIHSDLKPANFLQVNGTIKLIDFGIASSIQKDMTSVFKDNQCGTFNFMSPESLNDISNGPILGNKQADKLVIKIGVKSDVWSLGCILYNLVYGKTPFQHILNPAKKLMAIANPKTRIDFPPLTDKDLLDVLQRCLQFDPYNRPSISDLLSHPYLDGRVSPQVSR</sequence>
<protein>
    <submittedName>
        <fullName evidence="7">Dual specificity protein kinase TTK</fullName>
    </submittedName>
</protein>
<keyword evidence="4 7" id="KW-0418">Kinase</keyword>
<evidence type="ECO:0000256" key="2">
    <source>
        <dbReference type="ARBA" id="ARBA00022679"/>
    </source>
</evidence>
<evidence type="ECO:0000256" key="4">
    <source>
        <dbReference type="ARBA" id="ARBA00022777"/>
    </source>
</evidence>
<dbReference type="EMBL" id="SEYY01019054">
    <property type="protein sequence ID" value="KAB7498724.1"/>
    <property type="molecule type" value="Genomic_DNA"/>
</dbReference>
<evidence type="ECO:0000313" key="8">
    <source>
        <dbReference type="Proteomes" id="UP000326759"/>
    </source>
</evidence>
<dbReference type="GO" id="GO:0034501">
    <property type="term" value="P:protein localization to kinetochore"/>
    <property type="evidence" value="ECO:0007669"/>
    <property type="project" value="TreeGrafter"/>
</dbReference>
<dbReference type="GO" id="GO:0033316">
    <property type="term" value="P:meiotic spindle assembly checkpoint signaling"/>
    <property type="evidence" value="ECO:0007669"/>
    <property type="project" value="TreeGrafter"/>
</dbReference>
<dbReference type="GO" id="GO:0004674">
    <property type="term" value="F:protein serine/threonine kinase activity"/>
    <property type="evidence" value="ECO:0007669"/>
    <property type="project" value="UniProtKB-KW"/>
</dbReference>
<dbReference type="PROSITE" id="PS50011">
    <property type="entry name" value="PROTEIN_KINASE_DOM"/>
    <property type="match status" value="1"/>
</dbReference>
<reference evidence="7 8" key="1">
    <citation type="journal article" date="2019" name="PLoS Biol.">
        <title>Sex chromosomes control vertical transmission of feminizing Wolbachia symbionts in an isopod.</title>
        <authorList>
            <person name="Becking T."/>
            <person name="Chebbi M.A."/>
            <person name="Giraud I."/>
            <person name="Moumen B."/>
            <person name="Laverre T."/>
            <person name="Caubet Y."/>
            <person name="Peccoud J."/>
            <person name="Gilbert C."/>
            <person name="Cordaux R."/>
        </authorList>
    </citation>
    <scope>NUCLEOTIDE SEQUENCE [LARGE SCALE GENOMIC DNA]</scope>
    <source>
        <strain evidence="7">ANa2</strain>
        <tissue evidence="7">Whole body excluding digestive tract and cuticle</tissue>
    </source>
</reference>
<dbReference type="OrthoDB" id="20524at2759"/>
<dbReference type="GO" id="GO:0007059">
    <property type="term" value="P:chromosome segregation"/>
    <property type="evidence" value="ECO:0007669"/>
    <property type="project" value="TreeGrafter"/>
</dbReference>
<feature type="non-terminal residue" evidence="7">
    <location>
        <position position="341"/>
    </location>
</feature>
<accession>A0A5N5SWY4</accession>
<evidence type="ECO:0000313" key="7">
    <source>
        <dbReference type="EMBL" id="KAB7498724.1"/>
    </source>
</evidence>
<dbReference type="CDD" id="cd14131">
    <property type="entry name" value="PKc_Mps1"/>
    <property type="match status" value="1"/>
</dbReference>
<dbReference type="FunFam" id="3.30.200.20:FF:000131">
    <property type="entry name" value="Dual specificity protein kinase TTK"/>
    <property type="match status" value="1"/>
</dbReference>
<dbReference type="AlphaFoldDB" id="A0A5N5SWY4"/>
<gene>
    <name evidence="7" type="primary">Ttk</name>
    <name evidence="7" type="ORF">Anas_08590</name>
</gene>
<dbReference type="GO" id="GO:0004712">
    <property type="term" value="F:protein serine/threonine/tyrosine kinase activity"/>
    <property type="evidence" value="ECO:0007669"/>
    <property type="project" value="TreeGrafter"/>
</dbReference>
<dbReference type="FunFam" id="1.10.510.10:FF:000224">
    <property type="entry name" value="serine/threonine-protein kinase mph1 isoform X1"/>
    <property type="match status" value="1"/>
</dbReference>
<evidence type="ECO:0000259" key="6">
    <source>
        <dbReference type="PROSITE" id="PS50011"/>
    </source>
</evidence>
<evidence type="ECO:0000256" key="5">
    <source>
        <dbReference type="ARBA" id="ARBA00022840"/>
    </source>
</evidence>
<dbReference type="GO" id="GO:0007094">
    <property type="term" value="P:mitotic spindle assembly checkpoint signaling"/>
    <property type="evidence" value="ECO:0007669"/>
    <property type="project" value="TreeGrafter"/>
</dbReference>
<dbReference type="InterPro" id="IPR027084">
    <property type="entry name" value="Mps1_cat"/>
</dbReference>
<evidence type="ECO:0000256" key="1">
    <source>
        <dbReference type="ARBA" id="ARBA00022527"/>
    </source>
</evidence>
<dbReference type="PANTHER" id="PTHR22974:SF21">
    <property type="entry name" value="DUAL SPECIFICITY PROTEIN KINASE TTK"/>
    <property type="match status" value="1"/>
</dbReference>
<keyword evidence="3" id="KW-0547">Nucleotide-binding</keyword>
<feature type="domain" description="Protein kinase" evidence="6">
    <location>
        <begin position="56"/>
        <end position="331"/>
    </location>
</feature>
<name>A0A5N5SWY4_9CRUS</name>
<dbReference type="PANTHER" id="PTHR22974">
    <property type="entry name" value="MIXED LINEAGE PROTEIN KINASE"/>
    <property type="match status" value="1"/>
</dbReference>
<dbReference type="Proteomes" id="UP000326759">
    <property type="component" value="Unassembled WGS sequence"/>
</dbReference>
<dbReference type="Gene3D" id="3.30.200.20">
    <property type="entry name" value="Phosphorylase Kinase, domain 1"/>
    <property type="match status" value="1"/>
</dbReference>